<dbReference type="Gene3D" id="3.60.40.10">
    <property type="entry name" value="PPM-type phosphatase domain"/>
    <property type="match status" value="2"/>
</dbReference>
<evidence type="ECO:0000313" key="12">
    <source>
        <dbReference type="Proteomes" id="UP000595140"/>
    </source>
</evidence>
<reference evidence="11 12" key="1">
    <citation type="submission" date="2018-04" db="EMBL/GenBank/DDBJ databases">
        <authorList>
            <person name="Vogel A."/>
        </authorList>
    </citation>
    <scope>NUCLEOTIDE SEQUENCE [LARGE SCALE GENOMIC DNA]</scope>
</reference>
<evidence type="ECO:0000256" key="3">
    <source>
        <dbReference type="ARBA" id="ARBA00013081"/>
    </source>
</evidence>
<comment type="cofactor">
    <cofactor evidence="2">
        <name>Mg(2+)</name>
        <dbReference type="ChEBI" id="CHEBI:18420"/>
    </cofactor>
</comment>
<dbReference type="PROSITE" id="PS51746">
    <property type="entry name" value="PPM_2"/>
    <property type="match status" value="1"/>
</dbReference>
<name>A0A484MPW6_9ASTE</name>
<keyword evidence="8" id="KW-0464">Manganese</keyword>
<dbReference type="SUPFAM" id="SSF81606">
    <property type="entry name" value="PP2C-like"/>
    <property type="match status" value="1"/>
</dbReference>
<keyword evidence="4" id="KW-0479">Metal-binding</keyword>
<accession>A0A484MPW6</accession>
<keyword evidence="5 9" id="KW-0378">Hydrolase</keyword>
<evidence type="ECO:0000256" key="2">
    <source>
        <dbReference type="ARBA" id="ARBA00001946"/>
    </source>
</evidence>
<keyword evidence="6" id="KW-0460">Magnesium</keyword>
<keyword evidence="7 9" id="KW-0904">Protein phosphatase</keyword>
<proteinExistence type="inferred from homology"/>
<comment type="similarity">
    <text evidence="9">Belongs to the PP2C family.</text>
</comment>
<dbReference type="GO" id="GO:0004722">
    <property type="term" value="F:protein serine/threonine phosphatase activity"/>
    <property type="evidence" value="ECO:0007669"/>
    <property type="project" value="UniProtKB-EC"/>
</dbReference>
<evidence type="ECO:0000256" key="7">
    <source>
        <dbReference type="ARBA" id="ARBA00022912"/>
    </source>
</evidence>
<dbReference type="CDD" id="cd00143">
    <property type="entry name" value="PP2Cc"/>
    <property type="match status" value="1"/>
</dbReference>
<gene>
    <name evidence="11" type="ORF">CCAM_LOCUS31750</name>
</gene>
<dbReference type="EMBL" id="OOIL02003924">
    <property type="protein sequence ID" value="VFQ89974.1"/>
    <property type="molecule type" value="Genomic_DNA"/>
</dbReference>
<dbReference type="Pfam" id="PF00481">
    <property type="entry name" value="PP2C"/>
    <property type="match status" value="1"/>
</dbReference>
<protein>
    <recommendedName>
        <fullName evidence="3">protein-serine/threonine phosphatase</fullName>
        <ecNumber evidence="3">3.1.3.16</ecNumber>
    </recommendedName>
</protein>
<evidence type="ECO:0000259" key="10">
    <source>
        <dbReference type="PROSITE" id="PS51746"/>
    </source>
</evidence>
<comment type="cofactor">
    <cofactor evidence="1">
        <name>Mn(2+)</name>
        <dbReference type="ChEBI" id="CHEBI:29035"/>
    </cofactor>
</comment>
<evidence type="ECO:0000256" key="9">
    <source>
        <dbReference type="RuleBase" id="RU003465"/>
    </source>
</evidence>
<sequence length="440" mass="48113">MDSCCLKRKKPPQIEIPIVLRVISAGAVPSFRPPATATRNAAVRSSAKGVGVFSLKGRKKFMEDSHRIVSSHPKKGFFGVYDGHGGSQAAEFVTENLHLNIMECLKTCSGSGEDRDEAIKVGYLKTDRDFLEKGMCSGVCCVTALIEGDEVILSNLGDCRAVLSRGGSAEALTKDHRAGEDDERKRIEDKGGYVEIHRGAWRVHGVLSVSRSIGDAHLKEWVIAEPDTRRMCLTSDMQYLILASDGLWDKVENQEAVDVVMQSCQQGTPSQPKGTAGSTENVFVFNCKSTSPSSKTKRVSLVKSNKGNECEFGNENASPAAQRSPRAALARSSVADIWKEAEDDFGQENESPMKARRRSLSHSSIRAGCWSPCSNKRSVDGWKENEEKSSSCSLVAACKRLANLAVSRGSVDDVTVMIIDLDHFKDHQGHVYSEDGHFHF</sequence>
<dbReference type="InterPro" id="IPR001932">
    <property type="entry name" value="PPM-type_phosphatase-like_dom"/>
</dbReference>
<dbReference type="PANTHER" id="PTHR47992">
    <property type="entry name" value="PROTEIN PHOSPHATASE"/>
    <property type="match status" value="1"/>
</dbReference>
<keyword evidence="12" id="KW-1185">Reference proteome</keyword>
<dbReference type="InterPro" id="IPR015655">
    <property type="entry name" value="PP2C"/>
</dbReference>
<feature type="domain" description="PPM-type phosphatase" evidence="10">
    <location>
        <begin position="49"/>
        <end position="421"/>
    </location>
</feature>
<organism evidence="11 12">
    <name type="scientific">Cuscuta campestris</name>
    <dbReference type="NCBI Taxonomy" id="132261"/>
    <lineage>
        <taxon>Eukaryota</taxon>
        <taxon>Viridiplantae</taxon>
        <taxon>Streptophyta</taxon>
        <taxon>Embryophyta</taxon>
        <taxon>Tracheophyta</taxon>
        <taxon>Spermatophyta</taxon>
        <taxon>Magnoliopsida</taxon>
        <taxon>eudicotyledons</taxon>
        <taxon>Gunneridae</taxon>
        <taxon>Pentapetalae</taxon>
        <taxon>asterids</taxon>
        <taxon>lamiids</taxon>
        <taxon>Solanales</taxon>
        <taxon>Convolvulaceae</taxon>
        <taxon>Cuscuteae</taxon>
        <taxon>Cuscuta</taxon>
        <taxon>Cuscuta subgen. Grammica</taxon>
        <taxon>Cuscuta sect. Cleistogrammica</taxon>
    </lineage>
</organism>
<dbReference type="InterPro" id="IPR000222">
    <property type="entry name" value="PP2C_BS"/>
</dbReference>
<evidence type="ECO:0000256" key="5">
    <source>
        <dbReference type="ARBA" id="ARBA00022801"/>
    </source>
</evidence>
<dbReference type="EC" id="3.1.3.16" evidence="3"/>
<evidence type="ECO:0000256" key="4">
    <source>
        <dbReference type="ARBA" id="ARBA00022723"/>
    </source>
</evidence>
<dbReference type="InterPro" id="IPR036457">
    <property type="entry name" value="PPM-type-like_dom_sf"/>
</dbReference>
<dbReference type="OrthoDB" id="10264738at2759"/>
<evidence type="ECO:0000256" key="8">
    <source>
        <dbReference type="ARBA" id="ARBA00023211"/>
    </source>
</evidence>
<evidence type="ECO:0000256" key="1">
    <source>
        <dbReference type="ARBA" id="ARBA00001936"/>
    </source>
</evidence>
<dbReference type="SMART" id="SM00332">
    <property type="entry name" value="PP2Cc"/>
    <property type="match status" value="1"/>
</dbReference>
<evidence type="ECO:0000313" key="11">
    <source>
        <dbReference type="EMBL" id="VFQ89974.1"/>
    </source>
</evidence>
<dbReference type="AlphaFoldDB" id="A0A484MPW6"/>
<dbReference type="PROSITE" id="PS01032">
    <property type="entry name" value="PPM_1"/>
    <property type="match status" value="1"/>
</dbReference>
<evidence type="ECO:0000256" key="6">
    <source>
        <dbReference type="ARBA" id="ARBA00022842"/>
    </source>
</evidence>
<dbReference type="Proteomes" id="UP000595140">
    <property type="component" value="Unassembled WGS sequence"/>
</dbReference>
<dbReference type="GO" id="GO:0046872">
    <property type="term" value="F:metal ion binding"/>
    <property type="evidence" value="ECO:0007669"/>
    <property type="project" value="UniProtKB-KW"/>
</dbReference>